<keyword evidence="4" id="KW-1003">Cell membrane</keyword>
<comment type="caution">
    <text evidence="9">Lacks conserved residue(s) required for the propagation of feature annotation.</text>
</comment>
<feature type="transmembrane region" description="Helical" evidence="9">
    <location>
        <begin position="77"/>
        <end position="100"/>
    </location>
</feature>
<name>A0ABS2QP20_9BACI</name>
<keyword evidence="7 9" id="KW-1133">Transmembrane helix</keyword>
<keyword evidence="11" id="KW-1185">Reference proteome</keyword>
<reference evidence="10 11" key="1">
    <citation type="submission" date="2021-01" db="EMBL/GenBank/DDBJ databases">
        <title>Genomic Encyclopedia of Type Strains, Phase IV (KMG-IV): sequencing the most valuable type-strain genomes for metagenomic binning, comparative biology and taxonomic classification.</title>
        <authorList>
            <person name="Goeker M."/>
        </authorList>
    </citation>
    <scope>NUCLEOTIDE SEQUENCE [LARGE SCALE GENOMIC DNA]</scope>
    <source>
        <strain evidence="10 11">DSM 104297</strain>
    </source>
</reference>
<dbReference type="Pfam" id="PF05525">
    <property type="entry name" value="Branch_AA_trans"/>
    <property type="match status" value="1"/>
</dbReference>
<evidence type="ECO:0000256" key="4">
    <source>
        <dbReference type="ARBA" id="ARBA00022475"/>
    </source>
</evidence>
<accession>A0ABS2QP20</accession>
<dbReference type="RefSeq" id="WP_205182387.1">
    <property type="nucleotide sequence ID" value="NZ_JAFBFC010000001.1"/>
</dbReference>
<evidence type="ECO:0000256" key="2">
    <source>
        <dbReference type="ARBA" id="ARBA00008540"/>
    </source>
</evidence>
<comment type="similarity">
    <text evidence="2 9">Belongs to the branched chain amino acid transporter family.</text>
</comment>
<evidence type="ECO:0000256" key="7">
    <source>
        <dbReference type="ARBA" id="ARBA00022989"/>
    </source>
</evidence>
<dbReference type="EMBL" id="JAFBFC010000001">
    <property type="protein sequence ID" value="MBM7701199.1"/>
    <property type="molecule type" value="Genomic_DNA"/>
</dbReference>
<keyword evidence="8 9" id="KW-0472">Membrane</keyword>
<feature type="transmembrane region" description="Helical" evidence="9">
    <location>
        <begin position="120"/>
        <end position="143"/>
    </location>
</feature>
<evidence type="ECO:0000256" key="9">
    <source>
        <dbReference type="RuleBase" id="RU362122"/>
    </source>
</evidence>
<feature type="transmembrane region" description="Helical" evidence="9">
    <location>
        <begin position="376"/>
        <end position="393"/>
    </location>
</feature>
<dbReference type="PANTHER" id="PTHR30588:SF8">
    <property type="entry name" value="BRANCHED-CHAIN AMINO ACID PERMEASE BRAB"/>
    <property type="match status" value="1"/>
</dbReference>
<proteinExistence type="inferred from homology"/>
<feature type="transmembrane region" description="Helical" evidence="9">
    <location>
        <begin position="413"/>
        <end position="434"/>
    </location>
</feature>
<evidence type="ECO:0000256" key="8">
    <source>
        <dbReference type="ARBA" id="ARBA00023136"/>
    </source>
</evidence>
<dbReference type="Proteomes" id="UP000809829">
    <property type="component" value="Unassembled WGS sequence"/>
</dbReference>
<dbReference type="NCBIfam" id="TIGR00796">
    <property type="entry name" value="livcs"/>
    <property type="match status" value="1"/>
</dbReference>
<evidence type="ECO:0000313" key="10">
    <source>
        <dbReference type="EMBL" id="MBM7701199.1"/>
    </source>
</evidence>
<feature type="transmembrane region" description="Helical" evidence="9">
    <location>
        <begin position="199"/>
        <end position="218"/>
    </location>
</feature>
<dbReference type="InterPro" id="IPR004685">
    <property type="entry name" value="Brnchd-chn_aa_trnsp_Livcs"/>
</dbReference>
<sequence>MNKKTLTKRETFAIGLMLFALFFGAGNMIFPPALGQEAGTNMWSATLGFLITGVGLPLMGVIAISKTNGDFTEISKRVNPIFGILFTIVLYLAIGPLFGIPRTGTVAFEIGLTPFLRSDMNSTGVPLALYTVVFFGVTLWLALNPTKIVDRIGKVLTPLLLGVLALLVIKSFITPMGSFQAPEQKYTSSPFTQGFIDGYLTMDTIAALVFGIVIITAIKEKGIKSETTIASICVKAGIIAAVGLVLVYLSLAYIGASSVEAIGLKENGGSILTSVATYLFGSFGTLILALAITFACLTTSIGLTTACGRFFTTIFPSLSYKTIVVVLTIFSAIIANVGLTQLIQISVPILVFIYPIAIILIVLSFIDRKGSLYQEVYVSTVIAGSIVSLMDALKGAGMPIRAIDSLFEAYLPLYSQGIGWIVPTIIAAIIGYVIGKVRHTANSDNHSKKAS</sequence>
<feature type="transmembrane region" description="Helical" evidence="9">
    <location>
        <begin position="275"/>
        <end position="297"/>
    </location>
</feature>
<evidence type="ECO:0000256" key="5">
    <source>
        <dbReference type="ARBA" id="ARBA00022692"/>
    </source>
</evidence>
<feature type="transmembrane region" description="Helical" evidence="9">
    <location>
        <begin position="318"/>
        <end position="339"/>
    </location>
</feature>
<organism evidence="10 11">
    <name type="scientific">Priestia iocasae</name>
    <dbReference type="NCBI Taxonomy" id="2291674"/>
    <lineage>
        <taxon>Bacteria</taxon>
        <taxon>Bacillati</taxon>
        <taxon>Bacillota</taxon>
        <taxon>Bacilli</taxon>
        <taxon>Bacillales</taxon>
        <taxon>Bacillaceae</taxon>
        <taxon>Priestia</taxon>
    </lineage>
</organism>
<evidence type="ECO:0000256" key="3">
    <source>
        <dbReference type="ARBA" id="ARBA00022448"/>
    </source>
</evidence>
<evidence type="ECO:0000256" key="1">
    <source>
        <dbReference type="ARBA" id="ARBA00004651"/>
    </source>
</evidence>
<protein>
    <recommendedName>
        <fullName evidence="9">Branched-chain amino acid transport system carrier protein</fullName>
    </recommendedName>
</protein>
<dbReference type="Gene3D" id="1.20.1740.10">
    <property type="entry name" value="Amino acid/polyamine transporter I"/>
    <property type="match status" value="1"/>
</dbReference>
<keyword evidence="3 9" id="KW-0813">Transport</keyword>
<evidence type="ECO:0000256" key="6">
    <source>
        <dbReference type="ARBA" id="ARBA00022970"/>
    </source>
</evidence>
<keyword evidence="6 9" id="KW-0029">Amino-acid transport</keyword>
<feature type="transmembrane region" description="Helical" evidence="9">
    <location>
        <begin position="345"/>
        <end position="364"/>
    </location>
</feature>
<feature type="transmembrane region" description="Helical" evidence="9">
    <location>
        <begin position="45"/>
        <end position="65"/>
    </location>
</feature>
<comment type="subcellular location">
    <subcellularLocation>
        <location evidence="1 9">Cell membrane</location>
        <topology evidence="1 9">Multi-pass membrane protein</topology>
    </subcellularLocation>
</comment>
<keyword evidence="5 9" id="KW-0812">Transmembrane</keyword>
<dbReference type="PANTHER" id="PTHR30588">
    <property type="entry name" value="BRANCHED-CHAIN AMINO ACID TRANSPORT SYSTEM 2 CARRIER PROTEIN"/>
    <property type="match status" value="1"/>
</dbReference>
<feature type="transmembrane region" description="Helical" evidence="9">
    <location>
        <begin position="155"/>
        <end position="179"/>
    </location>
</feature>
<evidence type="ECO:0000313" key="11">
    <source>
        <dbReference type="Proteomes" id="UP000809829"/>
    </source>
</evidence>
<gene>
    <name evidence="10" type="ORF">JOC83_000025</name>
</gene>
<comment type="caution">
    <text evidence="10">The sequence shown here is derived from an EMBL/GenBank/DDBJ whole genome shotgun (WGS) entry which is preliminary data.</text>
</comment>
<feature type="transmembrane region" description="Helical" evidence="9">
    <location>
        <begin position="230"/>
        <end position="255"/>
    </location>
</feature>
<comment type="function">
    <text evidence="9">Component of the transport system for branched-chain amino acids.</text>
</comment>